<reference evidence="7 8" key="1">
    <citation type="submission" date="2007-08" db="EMBL/GenBank/DDBJ databases">
        <title>Complete sequence of Roseiflexus castenholzii DSM 13941.</title>
        <authorList>
            <consortium name="US DOE Joint Genome Institute"/>
            <person name="Copeland A."/>
            <person name="Lucas S."/>
            <person name="Lapidus A."/>
            <person name="Barry K."/>
            <person name="Glavina del Rio T."/>
            <person name="Dalin E."/>
            <person name="Tice H."/>
            <person name="Pitluck S."/>
            <person name="Thompson L.S."/>
            <person name="Brettin T."/>
            <person name="Bruce D."/>
            <person name="Detter J.C."/>
            <person name="Han C."/>
            <person name="Tapia R."/>
            <person name="Schmutz J."/>
            <person name="Larimer F."/>
            <person name="Land M."/>
            <person name="Hauser L."/>
            <person name="Kyrpides N."/>
            <person name="Mikhailova N."/>
            <person name="Bryant D.A."/>
            <person name="Hanada S."/>
            <person name="Tsukatani Y."/>
            <person name="Richardson P."/>
        </authorList>
    </citation>
    <scope>NUCLEOTIDE SEQUENCE [LARGE SCALE GENOMIC DNA]</scope>
    <source>
        <strain evidence="8">DSM 13941 / HLO8</strain>
    </source>
</reference>
<sequence length="345" mass="36898">MRRWHISTKTAQLRRTPWGAIIGLLLLAAIVAVAYLNREEVIKAFVLLRNVRPGYLLLAFVGVVMGFVCAGQIYGRVLAILGHRAQFWWLTAAAMVTILINQAIPAGSVGAYAFLVASLRRRGFPVGSVAMVAGMELLSWNGAVLVAFTYGLMYLLVTTGLSGASVSYGALAVALGVMSGAIYVASRPDTTLQEWALRLKRLVNRLFGPVLTASQVTQAVDEIIASRRLILEQPRRIVVLVGLQLLIFCCHSLALLAILHSLGADPPLAAMFAAYGLALIVSVFTLLPGGGGTVEAALTVALHAQGVPLEAALGAAILFRLISFWMMLPIGMLCYRLLTRSSGKS</sequence>
<keyword evidence="2" id="KW-1003">Cell membrane</keyword>
<dbReference type="EMBL" id="CP000804">
    <property type="protein sequence ID" value="ABU59115.1"/>
    <property type="molecule type" value="Genomic_DNA"/>
</dbReference>
<protein>
    <recommendedName>
        <fullName evidence="9">Integral membrane protein-like protein</fullName>
    </recommendedName>
</protein>
<evidence type="ECO:0008006" key="9">
    <source>
        <dbReference type="Google" id="ProtNLM"/>
    </source>
</evidence>
<keyword evidence="8" id="KW-1185">Reference proteome</keyword>
<feature type="transmembrane region" description="Helical" evidence="6">
    <location>
        <begin position="16"/>
        <end position="35"/>
    </location>
</feature>
<dbReference type="OrthoDB" id="146106at2"/>
<feature type="transmembrane region" description="Helical" evidence="6">
    <location>
        <begin position="168"/>
        <end position="186"/>
    </location>
</feature>
<evidence type="ECO:0000256" key="2">
    <source>
        <dbReference type="ARBA" id="ARBA00022475"/>
    </source>
</evidence>
<keyword evidence="4 6" id="KW-1133">Transmembrane helix</keyword>
<evidence type="ECO:0000256" key="6">
    <source>
        <dbReference type="SAM" id="Phobius"/>
    </source>
</evidence>
<proteinExistence type="predicted"/>
<feature type="transmembrane region" description="Helical" evidence="6">
    <location>
        <begin position="87"/>
        <end position="117"/>
    </location>
</feature>
<evidence type="ECO:0000256" key="5">
    <source>
        <dbReference type="ARBA" id="ARBA00023136"/>
    </source>
</evidence>
<dbReference type="HOGENOM" id="CLU_048247_1_0_0"/>
<feature type="transmembrane region" description="Helical" evidence="6">
    <location>
        <begin position="55"/>
        <end position="75"/>
    </location>
</feature>
<evidence type="ECO:0000313" key="7">
    <source>
        <dbReference type="EMBL" id="ABU59115.1"/>
    </source>
</evidence>
<keyword evidence="5 6" id="KW-0472">Membrane</keyword>
<accession>A7NNH9</accession>
<dbReference type="Proteomes" id="UP000000263">
    <property type="component" value="Chromosome"/>
</dbReference>
<dbReference type="InterPro" id="IPR022791">
    <property type="entry name" value="L-PG_synthase/AglD"/>
</dbReference>
<dbReference type="GO" id="GO:0005886">
    <property type="term" value="C:plasma membrane"/>
    <property type="evidence" value="ECO:0007669"/>
    <property type="project" value="UniProtKB-SubCell"/>
</dbReference>
<dbReference type="PANTHER" id="PTHR39087:SF2">
    <property type="entry name" value="UPF0104 MEMBRANE PROTEIN MJ1595"/>
    <property type="match status" value="1"/>
</dbReference>
<dbReference type="RefSeq" id="WP_012121539.1">
    <property type="nucleotide sequence ID" value="NC_009767.1"/>
</dbReference>
<dbReference type="STRING" id="383372.Rcas_3061"/>
<feature type="transmembrane region" description="Helical" evidence="6">
    <location>
        <begin position="271"/>
        <end position="291"/>
    </location>
</feature>
<dbReference type="PANTHER" id="PTHR39087">
    <property type="entry name" value="UPF0104 MEMBRANE PROTEIN MJ1595"/>
    <property type="match status" value="1"/>
</dbReference>
<evidence type="ECO:0000256" key="4">
    <source>
        <dbReference type="ARBA" id="ARBA00022989"/>
    </source>
</evidence>
<keyword evidence="3 6" id="KW-0812">Transmembrane</keyword>
<feature type="transmembrane region" description="Helical" evidence="6">
    <location>
        <begin position="311"/>
        <end position="335"/>
    </location>
</feature>
<feature type="transmembrane region" description="Helical" evidence="6">
    <location>
        <begin position="137"/>
        <end position="156"/>
    </location>
</feature>
<comment type="subcellular location">
    <subcellularLocation>
        <location evidence="1">Cell membrane</location>
        <topology evidence="1">Multi-pass membrane protein</topology>
    </subcellularLocation>
</comment>
<dbReference type="KEGG" id="rca:Rcas_3061"/>
<dbReference type="Pfam" id="PF03706">
    <property type="entry name" value="LPG_synthase_TM"/>
    <property type="match status" value="1"/>
</dbReference>
<dbReference type="NCBIfam" id="TIGR00374">
    <property type="entry name" value="flippase-like domain"/>
    <property type="match status" value="1"/>
</dbReference>
<evidence type="ECO:0000256" key="1">
    <source>
        <dbReference type="ARBA" id="ARBA00004651"/>
    </source>
</evidence>
<organism evidence="7 8">
    <name type="scientific">Roseiflexus castenholzii (strain DSM 13941 / HLO8)</name>
    <dbReference type="NCBI Taxonomy" id="383372"/>
    <lineage>
        <taxon>Bacteria</taxon>
        <taxon>Bacillati</taxon>
        <taxon>Chloroflexota</taxon>
        <taxon>Chloroflexia</taxon>
        <taxon>Chloroflexales</taxon>
        <taxon>Roseiflexineae</taxon>
        <taxon>Roseiflexaceae</taxon>
        <taxon>Roseiflexus</taxon>
    </lineage>
</organism>
<feature type="transmembrane region" description="Helical" evidence="6">
    <location>
        <begin position="237"/>
        <end position="259"/>
    </location>
</feature>
<evidence type="ECO:0000256" key="3">
    <source>
        <dbReference type="ARBA" id="ARBA00022692"/>
    </source>
</evidence>
<evidence type="ECO:0000313" key="8">
    <source>
        <dbReference type="Proteomes" id="UP000000263"/>
    </source>
</evidence>
<dbReference type="eggNOG" id="COG0392">
    <property type="taxonomic scope" value="Bacteria"/>
</dbReference>
<dbReference type="AlphaFoldDB" id="A7NNH9"/>
<name>A7NNH9_ROSCS</name>
<gene>
    <name evidence="7" type="ordered locus">Rcas_3061</name>
</gene>